<dbReference type="OrthoDB" id="4587016at2759"/>
<evidence type="ECO:0000313" key="3">
    <source>
        <dbReference type="Proteomes" id="UP000244855"/>
    </source>
</evidence>
<dbReference type="EMBL" id="KZ805319">
    <property type="protein sequence ID" value="PVI04655.1"/>
    <property type="molecule type" value="Genomic_DNA"/>
</dbReference>
<dbReference type="Proteomes" id="UP000244855">
    <property type="component" value="Unassembled WGS sequence"/>
</dbReference>
<dbReference type="AlphaFoldDB" id="A0A2V1E5P6"/>
<dbReference type="Pfam" id="PF06985">
    <property type="entry name" value="HET"/>
    <property type="match status" value="1"/>
</dbReference>
<keyword evidence="3" id="KW-1185">Reference proteome</keyword>
<accession>A0A2V1E5P6</accession>
<feature type="domain" description="Heterokaryon incompatibility" evidence="1">
    <location>
        <begin position="42"/>
        <end position="95"/>
    </location>
</feature>
<dbReference type="InterPro" id="IPR010730">
    <property type="entry name" value="HET"/>
</dbReference>
<organism evidence="2 3">
    <name type="scientific">Periconia macrospinosa</name>
    <dbReference type="NCBI Taxonomy" id="97972"/>
    <lineage>
        <taxon>Eukaryota</taxon>
        <taxon>Fungi</taxon>
        <taxon>Dikarya</taxon>
        <taxon>Ascomycota</taxon>
        <taxon>Pezizomycotina</taxon>
        <taxon>Dothideomycetes</taxon>
        <taxon>Pleosporomycetidae</taxon>
        <taxon>Pleosporales</taxon>
        <taxon>Massarineae</taxon>
        <taxon>Periconiaceae</taxon>
        <taxon>Periconia</taxon>
    </lineage>
</organism>
<evidence type="ECO:0000313" key="2">
    <source>
        <dbReference type="EMBL" id="PVI04655.1"/>
    </source>
</evidence>
<name>A0A2V1E5P6_9PLEO</name>
<proteinExistence type="predicted"/>
<reference evidence="2 3" key="1">
    <citation type="journal article" date="2018" name="Sci. Rep.">
        <title>Comparative genomics provides insights into the lifestyle and reveals functional heterogeneity of dark septate endophytic fungi.</title>
        <authorList>
            <person name="Knapp D.G."/>
            <person name="Nemeth J.B."/>
            <person name="Barry K."/>
            <person name="Hainaut M."/>
            <person name="Henrissat B."/>
            <person name="Johnson J."/>
            <person name="Kuo A."/>
            <person name="Lim J.H.P."/>
            <person name="Lipzen A."/>
            <person name="Nolan M."/>
            <person name="Ohm R.A."/>
            <person name="Tamas L."/>
            <person name="Grigoriev I.V."/>
            <person name="Spatafora J.W."/>
            <person name="Nagy L.G."/>
            <person name="Kovacs G.M."/>
        </authorList>
    </citation>
    <scope>NUCLEOTIDE SEQUENCE [LARGE SCALE GENOMIC DNA]</scope>
    <source>
        <strain evidence="2 3">DSE2036</strain>
    </source>
</reference>
<sequence length="151" mass="16528">MGRFGASFGRNTGLGCAQSNSAESPAAILHTKKKNFLPPSIPIWVDAACNQSDDGETNAQVANMTKIYSKSTKTLIFLGPGSRGSDEIMTSLDNIGRRAVEHGVFDLVVWEEKFVANFVVEHISGDEERTTSVSTYQVLESHSEKNHKPRE</sequence>
<protein>
    <recommendedName>
        <fullName evidence="1">Heterokaryon incompatibility domain-containing protein</fullName>
    </recommendedName>
</protein>
<gene>
    <name evidence="2" type="ORF">DM02DRAFT_158964</name>
</gene>
<evidence type="ECO:0000259" key="1">
    <source>
        <dbReference type="Pfam" id="PF06985"/>
    </source>
</evidence>